<dbReference type="Proteomes" id="UP001153269">
    <property type="component" value="Unassembled WGS sequence"/>
</dbReference>
<organism evidence="2 3">
    <name type="scientific">Pleuronectes platessa</name>
    <name type="common">European plaice</name>
    <dbReference type="NCBI Taxonomy" id="8262"/>
    <lineage>
        <taxon>Eukaryota</taxon>
        <taxon>Metazoa</taxon>
        <taxon>Chordata</taxon>
        <taxon>Craniata</taxon>
        <taxon>Vertebrata</taxon>
        <taxon>Euteleostomi</taxon>
        <taxon>Actinopterygii</taxon>
        <taxon>Neopterygii</taxon>
        <taxon>Teleostei</taxon>
        <taxon>Neoteleostei</taxon>
        <taxon>Acanthomorphata</taxon>
        <taxon>Carangaria</taxon>
        <taxon>Pleuronectiformes</taxon>
        <taxon>Pleuronectoidei</taxon>
        <taxon>Pleuronectidae</taxon>
        <taxon>Pleuronectes</taxon>
    </lineage>
</organism>
<evidence type="ECO:0000256" key="1">
    <source>
        <dbReference type="SAM" id="MobiDB-lite"/>
    </source>
</evidence>
<gene>
    <name evidence="2" type="ORF">PLEPLA_LOCUS20674</name>
</gene>
<accession>A0A9N7ULD9</accession>
<dbReference type="EMBL" id="CADEAL010001452">
    <property type="protein sequence ID" value="CAB1432592.1"/>
    <property type="molecule type" value="Genomic_DNA"/>
</dbReference>
<evidence type="ECO:0000313" key="2">
    <source>
        <dbReference type="EMBL" id="CAB1432592.1"/>
    </source>
</evidence>
<feature type="region of interest" description="Disordered" evidence="1">
    <location>
        <begin position="122"/>
        <end position="141"/>
    </location>
</feature>
<comment type="caution">
    <text evidence="2">The sequence shown here is derived from an EMBL/GenBank/DDBJ whole genome shotgun (WGS) entry which is preliminary data.</text>
</comment>
<feature type="compositionally biased region" description="Basic and acidic residues" evidence="1">
    <location>
        <begin position="1"/>
        <end position="17"/>
    </location>
</feature>
<feature type="region of interest" description="Disordered" evidence="1">
    <location>
        <begin position="1"/>
        <end position="23"/>
    </location>
</feature>
<keyword evidence="3" id="KW-1185">Reference proteome</keyword>
<reference evidence="2" key="1">
    <citation type="submission" date="2020-03" db="EMBL/GenBank/DDBJ databases">
        <authorList>
            <person name="Weist P."/>
        </authorList>
    </citation>
    <scope>NUCLEOTIDE SEQUENCE</scope>
</reference>
<protein>
    <submittedName>
        <fullName evidence="2">Uncharacterized protein</fullName>
    </submittedName>
</protein>
<name>A0A9N7ULD9_PLEPL</name>
<sequence length="166" mass="19129">MTGGTRYKEMQREERTSEAGTASEDLWILTTGRGLRVHLGQTNNWKTSDENRMIVALCSIVFLCWSMEDSRLPLLPRSEDTSTVNSTKQANYCVLRAPTRQWTGGHSEILRTRETLREDSLYTQKPGHLQSSSETSPSSRLLRLKENDWAPTNKRRFEGKQVHRFL</sequence>
<proteinExistence type="predicted"/>
<feature type="compositionally biased region" description="Low complexity" evidence="1">
    <location>
        <begin position="129"/>
        <end position="141"/>
    </location>
</feature>
<dbReference type="AlphaFoldDB" id="A0A9N7ULD9"/>
<evidence type="ECO:0000313" key="3">
    <source>
        <dbReference type="Proteomes" id="UP001153269"/>
    </source>
</evidence>